<feature type="transmembrane region" description="Helical" evidence="1">
    <location>
        <begin position="59"/>
        <end position="78"/>
    </location>
</feature>
<evidence type="ECO:0000313" key="2">
    <source>
        <dbReference type="EMBL" id="GGO98189.1"/>
    </source>
</evidence>
<dbReference type="RefSeq" id="WP_189135134.1">
    <property type="nucleotide sequence ID" value="NZ_BMMS01000036.1"/>
</dbReference>
<reference evidence="2" key="1">
    <citation type="journal article" date="2014" name="Int. J. Syst. Evol. Microbiol.">
        <title>Complete genome sequence of Corynebacterium casei LMG S-19264T (=DSM 44701T), isolated from a smear-ripened cheese.</title>
        <authorList>
            <consortium name="US DOE Joint Genome Institute (JGI-PGF)"/>
            <person name="Walter F."/>
            <person name="Albersmeier A."/>
            <person name="Kalinowski J."/>
            <person name="Ruckert C."/>
        </authorList>
    </citation>
    <scope>NUCLEOTIDE SEQUENCE</scope>
    <source>
        <strain evidence="2">CGMCC 4.7201</strain>
    </source>
</reference>
<sequence length="112" mass="11539">MFVILLLLALVLAVGALLGSVSVLRWAARLMSFRGLLVLVVVVMLAGNADAVGTWLNHLFPGGALGAFAPAAAALHALGDALGWLVQAVMLFVLLPFVLLGVVAALLAAVWK</sequence>
<evidence type="ECO:0000256" key="1">
    <source>
        <dbReference type="SAM" id="Phobius"/>
    </source>
</evidence>
<evidence type="ECO:0000313" key="3">
    <source>
        <dbReference type="Proteomes" id="UP000641932"/>
    </source>
</evidence>
<reference evidence="2" key="2">
    <citation type="submission" date="2020-09" db="EMBL/GenBank/DDBJ databases">
        <authorList>
            <person name="Sun Q."/>
            <person name="Zhou Y."/>
        </authorList>
    </citation>
    <scope>NUCLEOTIDE SEQUENCE</scope>
    <source>
        <strain evidence="2">CGMCC 4.7201</strain>
    </source>
</reference>
<keyword evidence="1" id="KW-0472">Membrane</keyword>
<keyword evidence="1" id="KW-1133">Transmembrane helix</keyword>
<keyword evidence="3" id="KW-1185">Reference proteome</keyword>
<dbReference type="Proteomes" id="UP000641932">
    <property type="component" value="Unassembled WGS sequence"/>
</dbReference>
<feature type="transmembrane region" description="Helical" evidence="1">
    <location>
        <begin position="29"/>
        <end position="47"/>
    </location>
</feature>
<name>A0A917ZWN3_9ACTN</name>
<gene>
    <name evidence="2" type="ORF">GCM10012280_61740</name>
</gene>
<feature type="transmembrane region" description="Helical" evidence="1">
    <location>
        <begin position="84"/>
        <end position="111"/>
    </location>
</feature>
<keyword evidence="1" id="KW-0812">Transmembrane</keyword>
<dbReference type="EMBL" id="BMMS01000036">
    <property type="protein sequence ID" value="GGO98189.1"/>
    <property type="molecule type" value="Genomic_DNA"/>
</dbReference>
<proteinExistence type="predicted"/>
<dbReference type="AlphaFoldDB" id="A0A917ZWN3"/>
<organism evidence="2 3">
    <name type="scientific">Wenjunlia tyrosinilytica</name>
    <dbReference type="NCBI Taxonomy" id="1544741"/>
    <lineage>
        <taxon>Bacteria</taxon>
        <taxon>Bacillati</taxon>
        <taxon>Actinomycetota</taxon>
        <taxon>Actinomycetes</taxon>
        <taxon>Kitasatosporales</taxon>
        <taxon>Streptomycetaceae</taxon>
        <taxon>Wenjunlia</taxon>
    </lineage>
</organism>
<protein>
    <submittedName>
        <fullName evidence="2">Uncharacterized protein</fullName>
    </submittedName>
</protein>
<comment type="caution">
    <text evidence="2">The sequence shown here is derived from an EMBL/GenBank/DDBJ whole genome shotgun (WGS) entry which is preliminary data.</text>
</comment>
<accession>A0A917ZWN3</accession>